<name>A0ABQ1X6V1_9BACT</name>
<dbReference type="EMBL" id="BMGS01000019">
    <property type="protein sequence ID" value="GGG62189.1"/>
    <property type="molecule type" value="Genomic_DNA"/>
</dbReference>
<evidence type="ECO:0000313" key="1">
    <source>
        <dbReference type="EMBL" id="GGG62189.1"/>
    </source>
</evidence>
<reference evidence="2" key="1">
    <citation type="journal article" date="2019" name="Int. J. Syst. Evol. Microbiol.">
        <title>The Global Catalogue of Microorganisms (GCM) 10K type strain sequencing project: providing services to taxonomists for standard genome sequencing and annotation.</title>
        <authorList>
            <consortium name="The Broad Institute Genomics Platform"/>
            <consortium name="The Broad Institute Genome Sequencing Center for Infectious Disease"/>
            <person name="Wu L."/>
            <person name="Ma J."/>
        </authorList>
    </citation>
    <scope>NUCLEOTIDE SEQUENCE [LARGE SCALE GENOMIC DNA]</scope>
    <source>
        <strain evidence="2">CGMCC 1.12990</strain>
    </source>
</reference>
<sequence>MLFPSYIRRILLVAGLLLAGQLAAWAHAYHASIMELRFNPEKQRLEMALKIFIDDLEKGLSVGKPTPIRTDQLSRAQLNPLLMDLLRRSVQFSTRPGETLPLTLVGLQKEKDSYWLYFTAPLPASASGLTLRHKLLLDLFPDQMNIVNLEAKGQKQSLLFRDGEEQQQLKW</sequence>
<accession>A0ABQ1X6V1</accession>
<proteinExistence type="predicted"/>
<comment type="caution">
    <text evidence="1">The sequence shown here is derived from an EMBL/GenBank/DDBJ whole genome shotgun (WGS) entry which is preliminary data.</text>
</comment>
<protein>
    <submittedName>
        <fullName evidence="1">Uncharacterized protein</fullName>
    </submittedName>
</protein>
<evidence type="ECO:0000313" key="2">
    <source>
        <dbReference type="Proteomes" id="UP000601361"/>
    </source>
</evidence>
<dbReference type="Pfam" id="PF20420">
    <property type="entry name" value="DUF6702"/>
    <property type="match status" value="1"/>
</dbReference>
<gene>
    <name evidence="1" type="ORF">GCM10011378_42890</name>
</gene>
<dbReference type="InterPro" id="IPR046525">
    <property type="entry name" value="DUF6702"/>
</dbReference>
<keyword evidence="2" id="KW-1185">Reference proteome</keyword>
<organism evidence="1 2">
    <name type="scientific">Hymenobacter glacieicola</name>
    <dbReference type="NCBI Taxonomy" id="1562124"/>
    <lineage>
        <taxon>Bacteria</taxon>
        <taxon>Pseudomonadati</taxon>
        <taxon>Bacteroidota</taxon>
        <taxon>Cytophagia</taxon>
        <taxon>Cytophagales</taxon>
        <taxon>Hymenobacteraceae</taxon>
        <taxon>Hymenobacter</taxon>
    </lineage>
</organism>
<dbReference type="RefSeq" id="WP_188559911.1">
    <property type="nucleotide sequence ID" value="NZ_BMGS01000019.1"/>
</dbReference>
<dbReference type="Proteomes" id="UP000601361">
    <property type="component" value="Unassembled WGS sequence"/>
</dbReference>